<name>A0ABN9KY21_9NEOB</name>
<gene>
    <name evidence="2" type="ORF">RIMI_LOCUS2592453</name>
</gene>
<evidence type="ECO:0000313" key="2">
    <source>
        <dbReference type="EMBL" id="CAJ0925736.1"/>
    </source>
</evidence>
<comment type="caution">
    <text evidence="2">The sequence shown here is derived from an EMBL/GenBank/DDBJ whole genome shotgun (WGS) entry which is preliminary data.</text>
</comment>
<feature type="region of interest" description="Disordered" evidence="1">
    <location>
        <begin position="1"/>
        <end position="20"/>
    </location>
</feature>
<sequence>MPTRMEVKMSQTSESSDLGRVLVDDDVMMDGSDLTVHKEQEIRDWIEQQTDDAPPLSKNLTNHVIPKPPSDQSRACEDWNEPSPWMTRAGAGGLRRARGA</sequence>
<accession>A0ABN9KY21</accession>
<reference evidence="2" key="1">
    <citation type="submission" date="2023-07" db="EMBL/GenBank/DDBJ databases">
        <authorList>
            <person name="Stuckert A."/>
        </authorList>
    </citation>
    <scope>NUCLEOTIDE SEQUENCE</scope>
</reference>
<protein>
    <submittedName>
        <fullName evidence="2">Uncharacterized protein</fullName>
    </submittedName>
</protein>
<keyword evidence="3" id="KW-1185">Reference proteome</keyword>
<dbReference type="EMBL" id="CAUEEQ010003669">
    <property type="protein sequence ID" value="CAJ0925736.1"/>
    <property type="molecule type" value="Genomic_DNA"/>
</dbReference>
<organism evidence="2 3">
    <name type="scientific">Ranitomeya imitator</name>
    <name type="common">mimic poison frog</name>
    <dbReference type="NCBI Taxonomy" id="111125"/>
    <lineage>
        <taxon>Eukaryota</taxon>
        <taxon>Metazoa</taxon>
        <taxon>Chordata</taxon>
        <taxon>Craniata</taxon>
        <taxon>Vertebrata</taxon>
        <taxon>Euteleostomi</taxon>
        <taxon>Amphibia</taxon>
        <taxon>Batrachia</taxon>
        <taxon>Anura</taxon>
        <taxon>Neobatrachia</taxon>
        <taxon>Hyloidea</taxon>
        <taxon>Dendrobatidae</taxon>
        <taxon>Dendrobatinae</taxon>
        <taxon>Ranitomeya</taxon>
    </lineage>
</organism>
<feature type="region of interest" description="Disordered" evidence="1">
    <location>
        <begin position="48"/>
        <end position="100"/>
    </location>
</feature>
<evidence type="ECO:0000313" key="3">
    <source>
        <dbReference type="Proteomes" id="UP001176940"/>
    </source>
</evidence>
<evidence type="ECO:0000256" key="1">
    <source>
        <dbReference type="SAM" id="MobiDB-lite"/>
    </source>
</evidence>
<dbReference type="Proteomes" id="UP001176940">
    <property type="component" value="Unassembled WGS sequence"/>
</dbReference>
<proteinExistence type="predicted"/>